<organism evidence="2 3">
    <name type="scientific">Neolecta irregularis (strain DAH-3)</name>
    <dbReference type="NCBI Taxonomy" id="1198029"/>
    <lineage>
        <taxon>Eukaryota</taxon>
        <taxon>Fungi</taxon>
        <taxon>Dikarya</taxon>
        <taxon>Ascomycota</taxon>
        <taxon>Taphrinomycotina</taxon>
        <taxon>Neolectales</taxon>
        <taxon>Neolectaceae</taxon>
        <taxon>Neolecta</taxon>
    </lineage>
</organism>
<protein>
    <submittedName>
        <fullName evidence="2">Uncharacterized protein</fullName>
    </submittedName>
</protein>
<name>A0A1U7LWD1_NEOID</name>
<evidence type="ECO:0000313" key="2">
    <source>
        <dbReference type="EMBL" id="OLL26944.1"/>
    </source>
</evidence>
<evidence type="ECO:0000313" key="3">
    <source>
        <dbReference type="Proteomes" id="UP000186594"/>
    </source>
</evidence>
<keyword evidence="1" id="KW-1133">Transmembrane helix</keyword>
<gene>
    <name evidence="2" type="ORF">NEOLI_000735</name>
</gene>
<evidence type="ECO:0000256" key="1">
    <source>
        <dbReference type="SAM" id="Phobius"/>
    </source>
</evidence>
<keyword evidence="1" id="KW-0472">Membrane</keyword>
<feature type="transmembrane region" description="Helical" evidence="1">
    <location>
        <begin position="171"/>
        <end position="190"/>
    </location>
</feature>
<comment type="caution">
    <text evidence="2">The sequence shown here is derived from an EMBL/GenBank/DDBJ whole genome shotgun (WGS) entry which is preliminary data.</text>
</comment>
<dbReference type="AlphaFoldDB" id="A0A1U7LWD1"/>
<reference evidence="2 3" key="1">
    <citation type="submission" date="2016-04" db="EMBL/GenBank/DDBJ databases">
        <title>Evolutionary innovation and constraint leading to complex multicellularity in the Ascomycota.</title>
        <authorList>
            <person name="Cisse O."/>
            <person name="Nguyen A."/>
            <person name="Hewitt D.A."/>
            <person name="Jedd G."/>
            <person name="Stajich J.E."/>
        </authorList>
    </citation>
    <scope>NUCLEOTIDE SEQUENCE [LARGE SCALE GENOMIC DNA]</scope>
    <source>
        <strain evidence="2 3">DAH-3</strain>
    </source>
</reference>
<keyword evidence="1" id="KW-0812">Transmembrane</keyword>
<accession>A0A1U7LWD1</accession>
<proteinExistence type="predicted"/>
<feature type="transmembrane region" description="Helical" evidence="1">
    <location>
        <begin position="115"/>
        <end position="140"/>
    </location>
</feature>
<dbReference type="EMBL" id="LXFE01000132">
    <property type="protein sequence ID" value="OLL26944.1"/>
    <property type="molecule type" value="Genomic_DNA"/>
</dbReference>
<feature type="non-terminal residue" evidence="2">
    <location>
        <position position="1"/>
    </location>
</feature>
<keyword evidence="3" id="KW-1185">Reference proteome</keyword>
<sequence>TIQLAKCLLFINLNSVFSIHPFRQRLVLLISPQNPFLLFNRLLSTCFGFAANLAGVFMPLELSAIPMNYVDPLPPFEKAYSTKSPSNEKYTPQPVVLLREIPDEEPRIYILPRNLFFWGFLLPGPIWFYGFIAGIVVPYFNRRKVRAKTRACHTVALLTKEHEENVWGTRCLGAFTMTLLLIGFVLLVGYQSDWRMGFGSTVEHGAVSGE</sequence>
<dbReference type="Proteomes" id="UP000186594">
    <property type="component" value="Unassembled WGS sequence"/>
</dbReference>